<feature type="transmembrane region" description="Helical" evidence="7">
    <location>
        <begin position="48"/>
        <end position="70"/>
    </location>
</feature>
<keyword evidence="5 7" id="KW-1133">Transmembrane helix</keyword>
<dbReference type="Pfam" id="PF04142">
    <property type="entry name" value="Nuc_sug_transp"/>
    <property type="match status" value="1"/>
</dbReference>
<keyword evidence="3" id="KW-0813">Transport</keyword>
<evidence type="ECO:0000256" key="7">
    <source>
        <dbReference type="SAM" id="Phobius"/>
    </source>
</evidence>
<feature type="transmembrane region" description="Helical" evidence="7">
    <location>
        <begin position="82"/>
        <end position="103"/>
    </location>
</feature>
<keyword evidence="4 7" id="KW-0812">Transmembrane</keyword>
<evidence type="ECO:0000256" key="2">
    <source>
        <dbReference type="ARBA" id="ARBA00009976"/>
    </source>
</evidence>
<comment type="subcellular location">
    <subcellularLocation>
        <location evidence="1">Membrane</location>
        <topology evidence="1">Multi-pass membrane protein</topology>
    </subcellularLocation>
</comment>
<evidence type="ECO:0000256" key="1">
    <source>
        <dbReference type="ARBA" id="ARBA00004141"/>
    </source>
</evidence>
<keyword evidence="8" id="KW-1185">Reference proteome</keyword>
<dbReference type="Gene3D" id="1.10.3730.20">
    <property type="match status" value="1"/>
</dbReference>
<feature type="transmembrane region" description="Helical" evidence="7">
    <location>
        <begin position="217"/>
        <end position="241"/>
    </location>
</feature>
<proteinExistence type="inferred from homology"/>
<dbReference type="InterPro" id="IPR037185">
    <property type="entry name" value="EmrE-like"/>
</dbReference>
<dbReference type="SUPFAM" id="SSF103481">
    <property type="entry name" value="Multidrug resistance efflux transporter EmrE"/>
    <property type="match status" value="1"/>
</dbReference>
<keyword evidence="3" id="KW-0762">Sugar transport</keyword>
<evidence type="ECO:0000256" key="6">
    <source>
        <dbReference type="ARBA" id="ARBA00023136"/>
    </source>
</evidence>
<reference evidence="9" key="1">
    <citation type="submission" date="2019-12" db="UniProtKB">
        <authorList>
            <consortium name="WormBaseParasite"/>
        </authorList>
    </citation>
    <scope>IDENTIFICATION</scope>
</reference>
<sequence>MSRSDISSRKNLYSTLLLLAYAVSGTCNTILAKCIDTTVALERRFYHPFIQVCFTYLGESICFALLILISKQDSGRGQEADPTTYPVVGIQANLLILLIPTALDYLSTTLNYLSLSMTSPSSYQMLRGSLIVFASMLSVGFLGRSLNWREWLGIALVASGTVLVGLSDSFSVNTLDTVKDVNRITSGDLIVVISQTMKAVQLTLEESFMRKYDFSPLVLTSTEGIFGLALSAIVIVAAYFIRVPQYMTGDPEQRLENIKDAFYQAVDQSALFGLILCFILSSAVSGMTSAAITKRFGTTTRVICDSSRAFGVSFNLHRRTSRLRTNTEQVFDYNTQQFYSEQAVSWSWQLSSSRIGGSYLLQLNDIIFLVTVPLLQKKQKCKIRSVDKTKELKEDLLQCGAFDQRLFKEGSRNDLEQYPDWLSASNRLLHT</sequence>
<dbReference type="STRING" id="70415.A0A5S6QJK8"/>
<evidence type="ECO:0000256" key="5">
    <source>
        <dbReference type="ARBA" id="ARBA00022989"/>
    </source>
</evidence>
<keyword evidence="6 7" id="KW-0472">Membrane</keyword>
<dbReference type="Proteomes" id="UP000046395">
    <property type="component" value="Unassembled WGS sequence"/>
</dbReference>
<feature type="transmembrane region" description="Helical" evidence="7">
    <location>
        <begin position="270"/>
        <end position="292"/>
    </location>
</feature>
<dbReference type="AlphaFoldDB" id="A0A5S6QJK8"/>
<name>A0A5S6QJK8_TRIMR</name>
<evidence type="ECO:0000313" key="8">
    <source>
        <dbReference type="Proteomes" id="UP000046395"/>
    </source>
</evidence>
<dbReference type="PANTHER" id="PTHR13146:SF0">
    <property type="entry name" value="SOLUTE CARRIER FAMILY 35 MEMBER F6"/>
    <property type="match status" value="1"/>
</dbReference>
<dbReference type="GO" id="GO:0015165">
    <property type="term" value="F:pyrimidine nucleotide-sugar transmembrane transporter activity"/>
    <property type="evidence" value="ECO:0007669"/>
    <property type="project" value="InterPro"/>
</dbReference>
<dbReference type="InterPro" id="IPR007271">
    <property type="entry name" value="Nuc_sug_transpt"/>
</dbReference>
<dbReference type="GO" id="GO:0000139">
    <property type="term" value="C:Golgi membrane"/>
    <property type="evidence" value="ECO:0007669"/>
    <property type="project" value="InterPro"/>
</dbReference>
<comment type="similarity">
    <text evidence="2">Belongs to the nucleotide-sugar transporter family. SLC35A subfamily.</text>
</comment>
<accession>A0A5S6QJK8</accession>
<evidence type="ECO:0000256" key="4">
    <source>
        <dbReference type="ARBA" id="ARBA00022692"/>
    </source>
</evidence>
<protein>
    <submittedName>
        <fullName evidence="9">EamA domain-containing protein</fullName>
    </submittedName>
</protein>
<dbReference type="WBParaSite" id="TMUE_2000007349.1">
    <property type="protein sequence ID" value="TMUE_2000007349.1"/>
    <property type="gene ID" value="WBGene00289715"/>
</dbReference>
<evidence type="ECO:0000313" key="9">
    <source>
        <dbReference type="WBParaSite" id="TMUE_2000007349.1"/>
    </source>
</evidence>
<feature type="transmembrane region" description="Helical" evidence="7">
    <location>
        <begin position="123"/>
        <end position="142"/>
    </location>
</feature>
<dbReference type="PANTHER" id="PTHR13146">
    <property type="match status" value="1"/>
</dbReference>
<organism evidence="8 9">
    <name type="scientific">Trichuris muris</name>
    <name type="common">Mouse whipworm</name>
    <dbReference type="NCBI Taxonomy" id="70415"/>
    <lineage>
        <taxon>Eukaryota</taxon>
        <taxon>Metazoa</taxon>
        <taxon>Ecdysozoa</taxon>
        <taxon>Nematoda</taxon>
        <taxon>Enoplea</taxon>
        <taxon>Dorylaimia</taxon>
        <taxon>Trichinellida</taxon>
        <taxon>Trichuridae</taxon>
        <taxon>Trichuris</taxon>
    </lineage>
</organism>
<evidence type="ECO:0000256" key="3">
    <source>
        <dbReference type="ARBA" id="ARBA00022597"/>
    </source>
</evidence>